<feature type="compositionally biased region" description="Basic and acidic residues" evidence="1">
    <location>
        <begin position="80"/>
        <end position="96"/>
    </location>
</feature>
<dbReference type="AlphaFoldDB" id="A0A835FX50"/>
<evidence type="ECO:0000256" key="1">
    <source>
        <dbReference type="SAM" id="MobiDB-lite"/>
    </source>
</evidence>
<evidence type="ECO:0000256" key="2">
    <source>
        <dbReference type="SAM" id="Phobius"/>
    </source>
</evidence>
<accession>A0A835FX50</accession>
<feature type="compositionally biased region" description="Basic residues" evidence="1">
    <location>
        <begin position="141"/>
        <end position="150"/>
    </location>
</feature>
<dbReference type="Proteomes" id="UP000636709">
    <property type="component" value="Unassembled WGS sequence"/>
</dbReference>
<protein>
    <submittedName>
        <fullName evidence="3">Uncharacterized protein</fullName>
    </submittedName>
</protein>
<feature type="region of interest" description="Disordered" evidence="1">
    <location>
        <begin position="1"/>
        <end position="187"/>
    </location>
</feature>
<dbReference type="OrthoDB" id="720831at2759"/>
<gene>
    <name evidence="3" type="ORF">HU200_003394</name>
</gene>
<feature type="compositionally biased region" description="Acidic residues" evidence="1">
    <location>
        <begin position="30"/>
        <end position="42"/>
    </location>
</feature>
<feature type="compositionally biased region" description="Gly residues" evidence="1">
    <location>
        <begin position="155"/>
        <end position="183"/>
    </location>
</feature>
<evidence type="ECO:0000313" key="4">
    <source>
        <dbReference type="Proteomes" id="UP000636709"/>
    </source>
</evidence>
<feature type="transmembrane region" description="Helical" evidence="2">
    <location>
        <begin position="230"/>
        <end position="247"/>
    </location>
</feature>
<keyword evidence="2" id="KW-0812">Transmembrane</keyword>
<feature type="compositionally biased region" description="Basic and acidic residues" evidence="1">
    <location>
        <begin position="18"/>
        <end position="27"/>
    </location>
</feature>
<keyword evidence="2" id="KW-1133">Transmembrane helix</keyword>
<evidence type="ECO:0000313" key="3">
    <source>
        <dbReference type="EMBL" id="KAF8776668.1"/>
    </source>
</evidence>
<name>A0A835FX50_9POAL</name>
<proteinExistence type="predicted"/>
<keyword evidence="2" id="KW-0472">Membrane</keyword>
<keyword evidence="4" id="KW-1185">Reference proteome</keyword>
<dbReference type="EMBL" id="JACEFO010000191">
    <property type="protein sequence ID" value="KAF8776668.1"/>
    <property type="molecule type" value="Genomic_DNA"/>
</dbReference>
<sequence>MHDAHRRRHGGGDIDAPLSREREHGGVVEEVLEPSDGLDDGPELVGAREPAGSGGPDGVDVEGDAPLAELEPRHLRRAGRRADEAAADVAERDNARPRGGGGGLHGGRLEDEHGRLGVLGAEPQRQGVPRVVRQDGEVRRDVRRRRRRERQRVPRGGGAAGGGGGGGSGGAEEVGELEGGGAADGERAGDELRAEAEALDVGARREEGVEGSRRGGGGAGLGLLGRRRRVVVVLGLGFGLALGRLGLRHCQRWMARSYFLGGDWLVDMAALQKRDIEMMKKR</sequence>
<reference evidence="3" key="1">
    <citation type="submission" date="2020-07" db="EMBL/GenBank/DDBJ databases">
        <title>Genome sequence and genetic diversity analysis of an under-domesticated orphan crop, white fonio (Digitaria exilis).</title>
        <authorList>
            <person name="Bennetzen J.L."/>
            <person name="Chen S."/>
            <person name="Ma X."/>
            <person name="Wang X."/>
            <person name="Yssel A.E.J."/>
            <person name="Chaluvadi S.R."/>
            <person name="Johnson M."/>
            <person name="Gangashetty P."/>
            <person name="Hamidou F."/>
            <person name="Sanogo M.D."/>
            <person name="Zwaenepoel A."/>
            <person name="Wallace J."/>
            <person name="Van De Peer Y."/>
            <person name="Van Deynze A."/>
        </authorList>
    </citation>
    <scope>NUCLEOTIDE SEQUENCE</scope>
    <source>
        <tissue evidence="3">Leaves</tissue>
    </source>
</reference>
<organism evidence="3 4">
    <name type="scientific">Digitaria exilis</name>
    <dbReference type="NCBI Taxonomy" id="1010633"/>
    <lineage>
        <taxon>Eukaryota</taxon>
        <taxon>Viridiplantae</taxon>
        <taxon>Streptophyta</taxon>
        <taxon>Embryophyta</taxon>
        <taxon>Tracheophyta</taxon>
        <taxon>Spermatophyta</taxon>
        <taxon>Magnoliopsida</taxon>
        <taxon>Liliopsida</taxon>
        <taxon>Poales</taxon>
        <taxon>Poaceae</taxon>
        <taxon>PACMAD clade</taxon>
        <taxon>Panicoideae</taxon>
        <taxon>Panicodae</taxon>
        <taxon>Paniceae</taxon>
        <taxon>Anthephorinae</taxon>
        <taxon>Digitaria</taxon>
    </lineage>
</organism>
<comment type="caution">
    <text evidence="3">The sequence shown here is derived from an EMBL/GenBank/DDBJ whole genome shotgun (WGS) entry which is preliminary data.</text>
</comment>